<reference evidence="2 3" key="1">
    <citation type="submission" date="2024-10" db="EMBL/GenBank/DDBJ databases">
        <title>The Natural Products Discovery Center: Release of the First 8490 Sequenced Strains for Exploring Actinobacteria Biosynthetic Diversity.</title>
        <authorList>
            <person name="Kalkreuter E."/>
            <person name="Kautsar S.A."/>
            <person name="Yang D."/>
            <person name="Bader C.D."/>
            <person name="Teijaro C.N."/>
            <person name="Fluegel L."/>
            <person name="Davis C.M."/>
            <person name="Simpson J.R."/>
            <person name="Lauterbach L."/>
            <person name="Steele A.D."/>
            <person name="Gui C."/>
            <person name="Meng S."/>
            <person name="Li G."/>
            <person name="Viehrig K."/>
            <person name="Ye F."/>
            <person name="Su P."/>
            <person name="Kiefer A.F."/>
            <person name="Nichols A."/>
            <person name="Cepeda A.J."/>
            <person name="Yan W."/>
            <person name="Fan B."/>
            <person name="Jiang Y."/>
            <person name="Adhikari A."/>
            <person name="Zheng C.-J."/>
            <person name="Schuster L."/>
            <person name="Cowan T.M."/>
            <person name="Smanski M.J."/>
            <person name="Chevrette M.G."/>
            <person name="De Carvalho L.P.S."/>
            <person name="Shen B."/>
        </authorList>
    </citation>
    <scope>NUCLEOTIDE SEQUENCE [LARGE SCALE GENOMIC DNA]</scope>
    <source>
        <strain evidence="2 3">NPDC048229</strain>
    </source>
</reference>
<evidence type="ECO:0000313" key="2">
    <source>
        <dbReference type="EMBL" id="MFG3187917.1"/>
    </source>
</evidence>
<dbReference type="EMBL" id="JBICZW010000002">
    <property type="protein sequence ID" value="MFG3187917.1"/>
    <property type="molecule type" value="Genomic_DNA"/>
</dbReference>
<organism evidence="2 3">
    <name type="scientific">Streptomyces omiyaensis</name>
    <dbReference type="NCBI Taxonomy" id="68247"/>
    <lineage>
        <taxon>Bacteria</taxon>
        <taxon>Bacillati</taxon>
        <taxon>Actinomycetota</taxon>
        <taxon>Actinomycetes</taxon>
        <taxon>Kitasatosporales</taxon>
        <taxon>Streptomycetaceae</taxon>
        <taxon>Streptomyces</taxon>
    </lineage>
</organism>
<evidence type="ECO:0000313" key="3">
    <source>
        <dbReference type="Proteomes" id="UP001604282"/>
    </source>
</evidence>
<keyword evidence="3" id="KW-1185">Reference proteome</keyword>
<feature type="region of interest" description="Disordered" evidence="1">
    <location>
        <begin position="70"/>
        <end position="119"/>
    </location>
</feature>
<dbReference type="Proteomes" id="UP001604282">
    <property type="component" value="Unassembled WGS sequence"/>
</dbReference>
<comment type="caution">
    <text evidence="2">The sequence shown here is derived from an EMBL/GenBank/DDBJ whole genome shotgun (WGS) entry which is preliminary data.</text>
</comment>
<name>A0ABW7BK75_9ACTN</name>
<sequence length="119" mass="13541">MKQLRRRRWIWSPITSWQARRLARVTGMDVDDAWVEIRLTTHPDERHFALAHDVLTQVLLARSAVCLEDGPRYAPESGPRYAPESGPRFAPESGTRFAPGAGPRSPEGEWRPRDGSLRP</sequence>
<protein>
    <submittedName>
        <fullName evidence="2">Uncharacterized protein</fullName>
    </submittedName>
</protein>
<dbReference type="RefSeq" id="WP_189849413.1">
    <property type="nucleotide sequence ID" value="NZ_BMVV01000007.1"/>
</dbReference>
<proteinExistence type="predicted"/>
<accession>A0ABW7BK75</accession>
<gene>
    <name evidence="2" type="ORF">ACGFYS_03160</name>
</gene>
<feature type="compositionally biased region" description="Basic and acidic residues" evidence="1">
    <location>
        <begin position="106"/>
        <end position="119"/>
    </location>
</feature>
<evidence type="ECO:0000256" key="1">
    <source>
        <dbReference type="SAM" id="MobiDB-lite"/>
    </source>
</evidence>